<feature type="compositionally biased region" description="Basic residues" evidence="2">
    <location>
        <begin position="109"/>
        <end position="120"/>
    </location>
</feature>
<dbReference type="Pfam" id="PF03237">
    <property type="entry name" value="Terminase_6N"/>
    <property type="match status" value="1"/>
</dbReference>
<organism evidence="5 6">
    <name type="scientific">Zhongshania borealis</name>
    <dbReference type="NCBI Taxonomy" id="889488"/>
    <lineage>
        <taxon>Bacteria</taxon>
        <taxon>Pseudomonadati</taxon>
        <taxon>Pseudomonadota</taxon>
        <taxon>Gammaproteobacteria</taxon>
        <taxon>Cellvibrionales</taxon>
        <taxon>Spongiibacteraceae</taxon>
        <taxon>Zhongshania</taxon>
    </lineage>
</organism>
<dbReference type="EMBL" id="BAABDM010000001">
    <property type="protein sequence ID" value="GAA4087507.1"/>
    <property type="molecule type" value="Genomic_DNA"/>
</dbReference>
<feature type="domain" description="Terminase ATPase subunit N-terminal" evidence="3">
    <location>
        <begin position="7"/>
        <end position="63"/>
    </location>
</feature>
<dbReference type="InterPro" id="IPR035421">
    <property type="entry name" value="Terminase_6C"/>
</dbReference>
<dbReference type="Gene3D" id="3.30.420.240">
    <property type="match status" value="1"/>
</dbReference>
<evidence type="ECO:0000256" key="2">
    <source>
        <dbReference type="SAM" id="MobiDB-lite"/>
    </source>
</evidence>
<evidence type="ECO:0000259" key="3">
    <source>
        <dbReference type="Pfam" id="PF06056"/>
    </source>
</evidence>
<keyword evidence="1" id="KW-1188">Viral release from host cell</keyword>
<dbReference type="Pfam" id="PF17289">
    <property type="entry name" value="Terminase_6C"/>
    <property type="match status" value="1"/>
</dbReference>
<dbReference type="RefSeq" id="WP_344932532.1">
    <property type="nucleotide sequence ID" value="NZ_BAABDM010000001.1"/>
</dbReference>
<dbReference type="Proteomes" id="UP001500392">
    <property type="component" value="Unassembled WGS sequence"/>
</dbReference>
<dbReference type="InterPro" id="IPR027417">
    <property type="entry name" value="P-loop_NTPase"/>
</dbReference>
<feature type="region of interest" description="Disordered" evidence="2">
    <location>
        <begin position="95"/>
        <end position="124"/>
    </location>
</feature>
<dbReference type="Gene3D" id="3.40.50.300">
    <property type="entry name" value="P-loop containing nucleotide triphosphate hydrolases"/>
    <property type="match status" value="1"/>
</dbReference>
<gene>
    <name evidence="5" type="ORF">GCM10022414_07830</name>
</gene>
<comment type="caution">
    <text evidence="5">The sequence shown here is derived from an EMBL/GenBank/DDBJ whole genome shotgun (WGS) entry which is preliminary data.</text>
</comment>
<protein>
    <submittedName>
        <fullName evidence="5">Terminase ATPase subunit family protein</fullName>
    </submittedName>
</protein>
<dbReference type="Pfam" id="PF06056">
    <property type="entry name" value="Terminase_5"/>
    <property type="match status" value="1"/>
</dbReference>
<name>A0ABP7WFB1_9GAMM</name>
<reference evidence="6" key="1">
    <citation type="journal article" date="2019" name="Int. J. Syst. Evol. Microbiol.">
        <title>The Global Catalogue of Microorganisms (GCM) 10K type strain sequencing project: providing services to taxonomists for standard genome sequencing and annotation.</title>
        <authorList>
            <consortium name="The Broad Institute Genomics Platform"/>
            <consortium name="The Broad Institute Genome Sequencing Center for Infectious Disease"/>
            <person name="Wu L."/>
            <person name="Ma J."/>
        </authorList>
    </citation>
    <scope>NUCLEOTIDE SEQUENCE [LARGE SCALE GENOMIC DNA]</scope>
    <source>
        <strain evidence="6">JCM 17304</strain>
    </source>
</reference>
<evidence type="ECO:0000259" key="4">
    <source>
        <dbReference type="Pfam" id="PF17289"/>
    </source>
</evidence>
<accession>A0ABP7WFB1</accession>
<proteinExistence type="predicted"/>
<evidence type="ECO:0000256" key="1">
    <source>
        <dbReference type="ARBA" id="ARBA00022612"/>
    </source>
</evidence>
<keyword evidence="6" id="KW-1185">Reference proteome</keyword>
<sequence>MKTAQDDRTEARLLYWQGYRIPEITKALGVLGPTLHSWKRRDDWDSAPVVQRVEQSIDARLCQLLKKNEKTDQDLKEVEALTKALERTARIRRYDDGGNEADLNPNVKNRNRGPRKSNKKVKNEIPPEALDRIKEGFMDEIFGYQKEWLHKKTLHRIRNILKSRQIGATYYFSNEALVDAATTGDNQIFISASKAQAHVFRNYVVQAAKKWADVELTGDPIVLPNGAELIFLSTNSNTAQSYHGHLYVDEYFWIQRFQNLRKVASGMAAHKKWRQTYFSTPSSVNHEAYPFWTGSLFNRGRKKDDQIQLDVSHKKLASGRMCEDGQWRQIVTLLDAEAKGCDLFDIEQLKLEYSPEEMANLFMCEFVDDTFSVFSFAELTACMVDSWVVWDDYKPLAPRPLGSREVWIGYDPSRTSDNASCVVVAPSPVPGGKHRILEKLNWVGMDFVDQAARMKTLTEIYNVTHIGIDKTSIGSGVYDMVKRFFPRAVGYDYNPSIKSQMVLKAKDIISHGRLEFDNGWTDMVHAMLMIKRAMTAGGGQMTYQAGRTNDGGHADLAWALMHALDNAPLHESMANTGILEIF</sequence>
<feature type="domain" description="Terminase large subunit gp17-like C-terminal" evidence="4">
    <location>
        <begin position="408"/>
        <end position="566"/>
    </location>
</feature>
<evidence type="ECO:0000313" key="6">
    <source>
        <dbReference type="Proteomes" id="UP001500392"/>
    </source>
</evidence>
<evidence type="ECO:0000313" key="5">
    <source>
        <dbReference type="EMBL" id="GAA4087507.1"/>
    </source>
</evidence>
<dbReference type="InterPro" id="IPR010332">
    <property type="entry name" value="ATPase_terminase-su_N"/>
</dbReference>